<feature type="region of interest" description="Disordered" evidence="1">
    <location>
        <begin position="702"/>
        <end position="769"/>
    </location>
</feature>
<feature type="compositionally biased region" description="Acidic residues" evidence="1">
    <location>
        <begin position="121"/>
        <end position="130"/>
    </location>
</feature>
<name>A0A317SDJ4_9PEZI</name>
<dbReference type="STRING" id="42249.A0A317SDJ4"/>
<dbReference type="PANTHER" id="PTHR48125:SF10">
    <property type="entry name" value="OS12G0136300 PROTEIN"/>
    <property type="match status" value="1"/>
</dbReference>
<evidence type="ECO:0000313" key="4">
    <source>
        <dbReference type="Proteomes" id="UP000246991"/>
    </source>
</evidence>
<accession>A0A317SDJ4</accession>
<feature type="compositionally biased region" description="Acidic residues" evidence="1">
    <location>
        <begin position="206"/>
        <end position="220"/>
    </location>
</feature>
<feature type="compositionally biased region" description="Basic and acidic residues" evidence="1">
    <location>
        <begin position="275"/>
        <end position="290"/>
    </location>
</feature>
<feature type="compositionally biased region" description="Polar residues" evidence="1">
    <location>
        <begin position="109"/>
        <end position="119"/>
    </location>
</feature>
<dbReference type="AlphaFoldDB" id="A0A317SDJ4"/>
<protein>
    <submittedName>
        <fullName evidence="3">Uncharacterized protein</fullName>
    </submittedName>
</protein>
<feature type="compositionally biased region" description="Polar residues" evidence="1">
    <location>
        <begin position="236"/>
        <end position="250"/>
    </location>
</feature>
<feature type="region of interest" description="Disordered" evidence="1">
    <location>
        <begin position="1"/>
        <end position="392"/>
    </location>
</feature>
<keyword evidence="2" id="KW-0812">Transmembrane</keyword>
<proteinExistence type="predicted"/>
<feature type="compositionally biased region" description="Polar residues" evidence="1">
    <location>
        <begin position="752"/>
        <end position="763"/>
    </location>
</feature>
<feature type="compositionally biased region" description="Pro residues" evidence="1">
    <location>
        <begin position="35"/>
        <end position="48"/>
    </location>
</feature>
<reference evidence="3 4" key="1">
    <citation type="submission" date="2018-03" db="EMBL/GenBank/DDBJ databases">
        <title>Genomes of Pezizomycetes fungi and the evolution of truffles.</title>
        <authorList>
            <person name="Murat C."/>
            <person name="Payen T."/>
            <person name="Noel B."/>
            <person name="Kuo A."/>
            <person name="Martin F.M."/>
        </authorList>
    </citation>
    <scope>NUCLEOTIDE SEQUENCE [LARGE SCALE GENOMIC DNA]</scope>
    <source>
        <strain evidence="3">091103-1</strain>
    </source>
</reference>
<dbReference type="EMBL" id="PYWC01000107">
    <property type="protein sequence ID" value="PWW72385.1"/>
    <property type="molecule type" value="Genomic_DNA"/>
</dbReference>
<organism evidence="3 4">
    <name type="scientific">Tuber magnatum</name>
    <name type="common">white Piedmont truffle</name>
    <dbReference type="NCBI Taxonomy" id="42249"/>
    <lineage>
        <taxon>Eukaryota</taxon>
        <taxon>Fungi</taxon>
        <taxon>Dikarya</taxon>
        <taxon>Ascomycota</taxon>
        <taxon>Pezizomycotina</taxon>
        <taxon>Pezizomycetes</taxon>
        <taxon>Pezizales</taxon>
        <taxon>Tuberaceae</taxon>
        <taxon>Tuber</taxon>
    </lineage>
</organism>
<feature type="compositionally biased region" description="Basic and acidic residues" evidence="1">
    <location>
        <begin position="151"/>
        <end position="163"/>
    </location>
</feature>
<dbReference type="Proteomes" id="UP000246991">
    <property type="component" value="Unassembled WGS sequence"/>
</dbReference>
<gene>
    <name evidence="3" type="ORF">C7212DRAFT_232397</name>
</gene>
<feature type="compositionally biased region" description="Basic residues" evidence="1">
    <location>
        <begin position="303"/>
        <end position="320"/>
    </location>
</feature>
<feature type="compositionally biased region" description="Basic residues" evidence="1">
    <location>
        <begin position="92"/>
        <end position="107"/>
    </location>
</feature>
<evidence type="ECO:0000256" key="2">
    <source>
        <dbReference type="SAM" id="Phobius"/>
    </source>
</evidence>
<feature type="compositionally biased region" description="Low complexity" evidence="1">
    <location>
        <begin position="19"/>
        <end position="34"/>
    </location>
</feature>
<sequence length="984" mass="103644">MARRKAVTAVEKDEEVRVTRSTRSRAAQAAQQAPPSIPPPPPPPPPAPRGRTAAKSASRKRKSSVSSDEDDELATKKANIRTSSSPPPTVNRGRKAAIKNARGRRKVITSPTVSGSNTLGDEMDVEEPENVELPPVVEAEHESGKNLPMGEGRENVEVEAEVKKPKKARKAPAKRRGAQKKVAVPDSGIRKGRKPGRKFDGSQIEVEPEMSATDDADDGEASALTSSMLTEDKTDTPPSSFLVQEDSNMATKGVGAQVEEPEKVKRTPARKRGAKKMEVASDPAEPKVEASEETTAANVEKPKAKRGRKPGPKATRKGGRKPPAVKAEAEEEASIEGSNVEVGVQEGSLERVGAEGTTADNNIISGAGLQGEKDGEIGVSEAPADRVSVEETITNANADIEVTKAGEARVEESEADAAATKEVVLEETAVGVAILDESAIREFTVESTAFDKAPEIELPIVEEEAKAEEVGVEGLGLALAETGGVVIGEPVVGETALEHLAVEDAIIDKSIEIEATRAEEAQMVEKIVEDVSVEVVGSRDSNAEKTIAEDTTLEPKAPKSGVFEAVEEEVAIQQLTRPDAGGAVEDLVDDTTAPGGILAESAGDETNATTNIAAEPVADDTIGNIATAQAEGGVPGKVREDEEGQLSTEGSAKDPGKSSPTVVDAVGSDIRAEIEDGCHALPSFKRKARGRLSEPAGGKVADFVKMDASHKRQSTGGGLPLPKRRRVTPPPMQPPSTPAAIAPSPRKVASPSAESTPRSTGTLATPVKPLGPFLMPPATPEAVAGFGRSPTKGSAPLGLVCMSYFLFSTIVFLSFFLTNITALVDDGDDDDGGDDGGDEAMVATTEGARRWGREMAQRHLQQYQGVFEKLRGDFEISEGFQQAYQGVMRRAFTPGKPSPGRARLSPSSSTLLAFEGHGLDDGDDSFDRSFNRAVSPDRSSVVWAWDIEHEGAWNQKAEGGSDGADDEDGAKEAIANPLNVEEKV</sequence>
<dbReference type="PANTHER" id="PTHR48125">
    <property type="entry name" value="LP07818P1"/>
    <property type="match status" value="1"/>
</dbReference>
<feature type="compositionally biased region" description="Basic residues" evidence="1">
    <location>
        <begin position="164"/>
        <end position="179"/>
    </location>
</feature>
<feature type="transmembrane region" description="Helical" evidence="2">
    <location>
        <begin position="797"/>
        <end position="817"/>
    </location>
</feature>
<dbReference type="OrthoDB" id="5417953at2759"/>
<feature type="compositionally biased region" description="Pro residues" evidence="1">
    <location>
        <begin position="728"/>
        <end position="737"/>
    </location>
</feature>
<evidence type="ECO:0000313" key="3">
    <source>
        <dbReference type="EMBL" id="PWW72385.1"/>
    </source>
</evidence>
<keyword evidence="2" id="KW-1133">Transmembrane helix</keyword>
<feature type="region of interest" description="Disordered" evidence="1">
    <location>
        <begin position="629"/>
        <end position="663"/>
    </location>
</feature>
<feature type="region of interest" description="Disordered" evidence="1">
    <location>
        <begin position="952"/>
        <end position="984"/>
    </location>
</feature>
<evidence type="ECO:0000256" key="1">
    <source>
        <dbReference type="SAM" id="MobiDB-lite"/>
    </source>
</evidence>
<keyword evidence="4" id="KW-1185">Reference proteome</keyword>
<keyword evidence="2" id="KW-0472">Membrane</keyword>
<comment type="caution">
    <text evidence="3">The sequence shown here is derived from an EMBL/GenBank/DDBJ whole genome shotgun (WGS) entry which is preliminary data.</text>
</comment>